<dbReference type="AlphaFoldDB" id="A0A840NJL4"/>
<dbReference type="GO" id="GO:0097367">
    <property type="term" value="F:carbohydrate derivative binding"/>
    <property type="evidence" value="ECO:0007669"/>
    <property type="project" value="InterPro"/>
</dbReference>
<organism evidence="1 2">
    <name type="scientific">Saccharopolyspora gloriosae</name>
    <dbReference type="NCBI Taxonomy" id="455344"/>
    <lineage>
        <taxon>Bacteria</taxon>
        <taxon>Bacillati</taxon>
        <taxon>Actinomycetota</taxon>
        <taxon>Actinomycetes</taxon>
        <taxon>Pseudonocardiales</taxon>
        <taxon>Pseudonocardiaceae</taxon>
        <taxon>Saccharopolyspora</taxon>
    </lineage>
</organism>
<dbReference type="RefSeq" id="WP_184482307.1">
    <property type="nucleotide sequence ID" value="NZ_JACHIV010000001.1"/>
</dbReference>
<name>A0A840NJL4_9PSEU</name>
<sequence>MLDDSLFDDPDRLTEADSRGLLRSAALAGAQVRAAAENVRDAGFDDLADGRPRSLVLVSRPGLGPGVCEVLAALAGPSCPVPVIVAETVPVWVGPLDVVFAHTPDPGDPVLADGVATATRRGASVVLAVPEDGPVAASGAGRAKVVAPRIPVPDELTFAHVFTVGLSVLVALGLTRCDTDQLADELDREAERAHPGQEPLMNPAKALALRLADHEPLLWGVDRLATAVAGHGAYALGVHAGLACDVTNHAQATTRHALYRSVRESGSDLFADPDLDQGTTPRVFLIGTRHDARAENEERAATASLPSADLIVPGESAHADAVLRVALLALRFDLAAVYLGLAAGTLGGPGRQALAVR</sequence>
<protein>
    <recommendedName>
        <fullName evidence="3">Phosphoglucose isomerase-like protein</fullName>
    </recommendedName>
</protein>
<dbReference type="EMBL" id="JACHIV010000001">
    <property type="protein sequence ID" value="MBB5071744.1"/>
    <property type="molecule type" value="Genomic_DNA"/>
</dbReference>
<proteinExistence type="predicted"/>
<keyword evidence="2" id="KW-1185">Reference proteome</keyword>
<comment type="caution">
    <text evidence="1">The sequence shown here is derived from an EMBL/GenBank/DDBJ whole genome shotgun (WGS) entry which is preliminary data.</text>
</comment>
<evidence type="ECO:0008006" key="3">
    <source>
        <dbReference type="Google" id="ProtNLM"/>
    </source>
</evidence>
<evidence type="ECO:0000313" key="2">
    <source>
        <dbReference type="Proteomes" id="UP000580474"/>
    </source>
</evidence>
<dbReference type="InterPro" id="IPR046348">
    <property type="entry name" value="SIS_dom_sf"/>
</dbReference>
<evidence type="ECO:0000313" key="1">
    <source>
        <dbReference type="EMBL" id="MBB5071744.1"/>
    </source>
</evidence>
<reference evidence="1 2" key="1">
    <citation type="submission" date="2020-08" db="EMBL/GenBank/DDBJ databases">
        <title>Sequencing the genomes of 1000 actinobacteria strains.</title>
        <authorList>
            <person name="Klenk H.-P."/>
        </authorList>
    </citation>
    <scope>NUCLEOTIDE SEQUENCE [LARGE SCALE GENOMIC DNA]</scope>
    <source>
        <strain evidence="1 2">DSM 45582</strain>
    </source>
</reference>
<dbReference type="Proteomes" id="UP000580474">
    <property type="component" value="Unassembled WGS sequence"/>
</dbReference>
<dbReference type="GO" id="GO:1901135">
    <property type="term" value="P:carbohydrate derivative metabolic process"/>
    <property type="evidence" value="ECO:0007669"/>
    <property type="project" value="InterPro"/>
</dbReference>
<accession>A0A840NJL4</accession>
<gene>
    <name evidence="1" type="ORF">BJ969_004832</name>
</gene>
<dbReference type="SUPFAM" id="SSF53697">
    <property type="entry name" value="SIS domain"/>
    <property type="match status" value="1"/>
</dbReference>